<organism evidence="4 5">
    <name type="scientific">Haemaphysalis longicornis</name>
    <name type="common">Bush tick</name>
    <dbReference type="NCBI Taxonomy" id="44386"/>
    <lineage>
        <taxon>Eukaryota</taxon>
        <taxon>Metazoa</taxon>
        <taxon>Ecdysozoa</taxon>
        <taxon>Arthropoda</taxon>
        <taxon>Chelicerata</taxon>
        <taxon>Arachnida</taxon>
        <taxon>Acari</taxon>
        <taxon>Parasitiformes</taxon>
        <taxon>Ixodida</taxon>
        <taxon>Ixodoidea</taxon>
        <taxon>Ixodidae</taxon>
        <taxon>Haemaphysalinae</taxon>
        <taxon>Haemaphysalis</taxon>
    </lineage>
</organism>
<dbReference type="PRINTS" id="PR00722">
    <property type="entry name" value="CHYMOTRYPSIN"/>
</dbReference>
<comment type="caution">
    <text evidence="4">The sequence shown here is derived from an EMBL/GenBank/DDBJ whole genome shotgun (WGS) entry which is preliminary data.</text>
</comment>
<dbReference type="SUPFAM" id="SSF50494">
    <property type="entry name" value="Trypsin-like serine proteases"/>
    <property type="match status" value="1"/>
</dbReference>
<evidence type="ECO:0000313" key="5">
    <source>
        <dbReference type="Proteomes" id="UP000821853"/>
    </source>
</evidence>
<dbReference type="GO" id="GO:0004252">
    <property type="term" value="F:serine-type endopeptidase activity"/>
    <property type="evidence" value="ECO:0007669"/>
    <property type="project" value="InterPro"/>
</dbReference>
<protein>
    <recommendedName>
        <fullName evidence="3">Peptidase S1 domain-containing protein</fullName>
    </recommendedName>
</protein>
<dbReference type="Proteomes" id="UP000821853">
    <property type="component" value="Unassembled WGS sequence"/>
</dbReference>
<dbReference type="PANTHER" id="PTHR24258:SF140">
    <property type="entry name" value="BCDNA.GH08420-RELATED"/>
    <property type="match status" value="1"/>
</dbReference>
<gene>
    <name evidence="4" type="ORF">HPB48_026203</name>
</gene>
<dbReference type="FunFam" id="2.40.10.10:FF:000002">
    <property type="entry name" value="Transmembrane protease serine"/>
    <property type="match status" value="1"/>
</dbReference>
<keyword evidence="5" id="KW-1185">Reference proteome</keyword>
<dbReference type="OrthoDB" id="6380398at2759"/>
<evidence type="ECO:0000313" key="4">
    <source>
        <dbReference type="EMBL" id="KAH9384210.1"/>
    </source>
</evidence>
<feature type="domain" description="Peptidase S1" evidence="3">
    <location>
        <begin position="1"/>
        <end position="226"/>
    </location>
</feature>
<dbReference type="CDD" id="cd00190">
    <property type="entry name" value="Tryp_SPc"/>
    <property type="match status" value="1"/>
</dbReference>
<accession>A0A9J6HAU9</accession>
<reference evidence="4 5" key="1">
    <citation type="journal article" date="2020" name="Cell">
        <title>Large-Scale Comparative Analyses of Tick Genomes Elucidate Their Genetic Diversity and Vector Capacities.</title>
        <authorList>
            <consortium name="Tick Genome and Microbiome Consortium (TIGMIC)"/>
            <person name="Jia N."/>
            <person name="Wang J."/>
            <person name="Shi W."/>
            <person name="Du L."/>
            <person name="Sun Y."/>
            <person name="Zhan W."/>
            <person name="Jiang J.F."/>
            <person name="Wang Q."/>
            <person name="Zhang B."/>
            <person name="Ji P."/>
            <person name="Bell-Sakyi L."/>
            <person name="Cui X.M."/>
            <person name="Yuan T.T."/>
            <person name="Jiang B.G."/>
            <person name="Yang W.F."/>
            <person name="Lam T.T."/>
            <person name="Chang Q.C."/>
            <person name="Ding S.J."/>
            <person name="Wang X.J."/>
            <person name="Zhu J.G."/>
            <person name="Ruan X.D."/>
            <person name="Zhao L."/>
            <person name="Wei J.T."/>
            <person name="Ye R.Z."/>
            <person name="Que T.C."/>
            <person name="Du C.H."/>
            <person name="Zhou Y.H."/>
            <person name="Cheng J.X."/>
            <person name="Dai P.F."/>
            <person name="Guo W.B."/>
            <person name="Han X.H."/>
            <person name="Huang E.J."/>
            <person name="Li L.F."/>
            <person name="Wei W."/>
            <person name="Gao Y.C."/>
            <person name="Liu J.Z."/>
            <person name="Shao H.Z."/>
            <person name="Wang X."/>
            <person name="Wang C.C."/>
            <person name="Yang T.C."/>
            <person name="Huo Q.B."/>
            <person name="Li W."/>
            <person name="Chen H.Y."/>
            <person name="Chen S.E."/>
            <person name="Zhou L.G."/>
            <person name="Ni X.B."/>
            <person name="Tian J.H."/>
            <person name="Sheng Y."/>
            <person name="Liu T."/>
            <person name="Pan Y.S."/>
            <person name="Xia L.Y."/>
            <person name="Li J."/>
            <person name="Zhao F."/>
            <person name="Cao W.C."/>
        </authorList>
    </citation>
    <scope>NUCLEOTIDE SEQUENCE [LARGE SCALE GENOMIC DNA]</scope>
    <source>
        <strain evidence="4">HaeL-2018</strain>
    </source>
</reference>
<evidence type="ECO:0000256" key="2">
    <source>
        <dbReference type="ARBA" id="ARBA00024195"/>
    </source>
</evidence>
<dbReference type="Gene3D" id="2.40.10.10">
    <property type="entry name" value="Trypsin-like serine proteases"/>
    <property type="match status" value="1"/>
</dbReference>
<dbReference type="AlphaFoldDB" id="A0A9J6HAU9"/>
<dbReference type="OMA" id="RWYTVGI"/>
<keyword evidence="1" id="KW-1015">Disulfide bond</keyword>
<sequence length="230" mass="25816">MCLALFRTLLSSLPYSFSLLLTCVGSWTKRVVLLVPSRASQGKRAPKLTVLYGHATLALARRVSVNRTTLHPDYYDRTLKNDIALIELSRDLAFSENVQPVCLPDHDFPPLPTYTGIVAGWGYTADTGKQRRNPFLMFVTQKIMSREFCEAKMEGYFYSPETMFCAYRYSYDACQGDSGGGLMVLHENRWYLVGIISYGIGCGTPGVPGIYTDVTKYIGWLKDELSGDEK</sequence>
<name>A0A9J6HAU9_HAELO</name>
<dbReference type="PROSITE" id="PS50240">
    <property type="entry name" value="TRYPSIN_DOM"/>
    <property type="match status" value="1"/>
</dbReference>
<dbReference type="VEuPathDB" id="VectorBase:HLOH_064647"/>
<dbReference type="SMART" id="SM00020">
    <property type="entry name" value="Tryp_SPc"/>
    <property type="match status" value="1"/>
</dbReference>
<proteinExistence type="inferred from homology"/>
<dbReference type="PANTHER" id="PTHR24258">
    <property type="entry name" value="SERINE PROTEASE-RELATED"/>
    <property type="match status" value="1"/>
</dbReference>
<dbReference type="Pfam" id="PF00089">
    <property type="entry name" value="Trypsin"/>
    <property type="match status" value="1"/>
</dbReference>
<dbReference type="InterPro" id="IPR001314">
    <property type="entry name" value="Peptidase_S1A"/>
</dbReference>
<dbReference type="InterPro" id="IPR001254">
    <property type="entry name" value="Trypsin_dom"/>
</dbReference>
<dbReference type="EMBL" id="JABSTR010001794">
    <property type="protein sequence ID" value="KAH9384210.1"/>
    <property type="molecule type" value="Genomic_DNA"/>
</dbReference>
<dbReference type="GO" id="GO:0006508">
    <property type="term" value="P:proteolysis"/>
    <property type="evidence" value="ECO:0007669"/>
    <property type="project" value="InterPro"/>
</dbReference>
<evidence type="ECO:0000256" key="1">
    <source>
        <dbReference type="ARBA" id="ARBA00023157"/>
    </source>
</evidence>
<comment type="similarity">
    <text evidence="2">Belongs to the peptidase S1 family. CLIP subfamily.</text>
</comment>
<dbReference type="InterPro" id="IPR043504">
    <property type="entry name" value="Peptidase_S1_PA_chymotrypsin"/>
</dbReference>
<evidence type="ECO:0000259" key="3">
    <source>
        <dbReference type="PROSITE" id="PS50240"/>
    </source>
</evidence>
<dbReference type="InterPro" id="IPR009003">
    <property type="entry name" value="Peptidase_S1_PA"/>
</dbReference>